<feature type="compositionally biased region" description="Basic and acidic residues" evidence="2">
    <location>
        <begin position="863"/>
        <end position="913"/>
    </location>
</feature>
<feature type="compositionally biased region" description="Polar residues" evidence="2">
    <location>
        <begin position="1932"/>
        <end position="1947"/>
    </location>
</feature>
<gene>
    <name evidence="3" type="ORF">EZS28_010508</name>
</gene>
<feature type="compositionally biased region" description="Basic and acidic residues" evidence="2">
    <location>
        <begin position="804"/>
        <end position="819"/>
    </location>
</feature>
<feature type="coiled-coil region" evidence="1">
    <location>
        <begin position="595"/>
        <end position="656"/>
    </location>
</feature>
<feature type="region of interest" description="Disordered" evidence="2">
    <location>
        <begin position="77"/>
        <end position="155"/>
    </location>
</feature>
<feature type="compositionally biased region" description="Polar residues" evidence="2">
    <location>
        <begin position="1062"/>
        <end position="1077"/>
    </location>
</feature>
<evidence type="ECO:0000313" key="3">
    <source>
        <dbReference type="EMBL" id="KAA6393966.1"/>
    </source>
</evidence>
<feature type="region of interest" description="Disordered" evidence="2">
    <location>
        <begin position="1040"/>
        <end position="1147"/>
    </location>
</feature>
<feature type="compositionally biased region" description="Basic and acidic residues" evidence="2">
    <location>
        <begin position="1350"/>
        <end position="1362"/>
    </location>
</feature>
<evidence type="ECO:0000256" key="1">
    <source>
        <dbReference type="SAM" id="Coils"/>
    </source>
</evidence>
<feature type="compositionally biased region" description="Basic and acidic residues" evidence="2">
    <location>
        <begin position="285"/>
        <end position="305"/>
    </location>
</feature>
<comment type="caution">
    <text evidence="3">The sequence shown here is derived from an EMBL/GenBank/DDBJ whole genome shotgun (WGS) entry which is preliminary data.</text>
</comment>
<feature type="region of interest" description="Disordered" evidence="2">
    <location>
        <begin position="1247"/>
        <end position="1272"/>
    </location>
</feature>
<reference evidence="3 4" key="1">
    <citation type="submission" date="2019-03" db="EMBL/GenBank/DDBJ databases">
        <title>Single cell metagenomics reveals metabolic interactions within the superorganism composed of flagellate Streblomastix strix and complex community of Bacteroidetes bacteria on its surface.</title>
        <authorList>
            <person name="Treitli S.C."/>
            <person name="Kolisko M."/>
            <person name="Husnik F."/>
            <person name="Keeling P."/>
            <person name="Hampl V."/>
        </authorList>
    </citation>
    <scope>NUCLEOTIDE SEQUENCE [LARGE SCALE GENOMIC DNA]</scope>
    <source>
        <strain evidence="3">ST1C</strain>
    </source>
</reference>
<protein>
    <submittedName>
        <fullName evidence="3">Uncharacterized protein</fullName>
    </submittedName>
</protein>
<keyword evidence="1" id="KW-0175">Coiled coil</keyword>
<feature type="region of interest" description="Disordered" evidence="2">
    <location>
        <begin position="1928"/>
        <end position="1971"/>
    </location>
</feature>
<feature type="compositionally biased region" description="Basic and acidic residues" evidence="2">
    <location>
        <begin position="920"/>
        <end position="929"/>
    </location>
</feature>
<feature type="compositionally biased region" description="Basic and acidic residues" evidence="2">
    <location>
        <begin position="77"/>
        <end position="91"/>
    </location>
</feature>
<feature type="region of interest" description="Disordered" evidence="2">
    <location>
        <begin position="1613"/>
        <end position="1635"/>
    </location>
</feature>
<feature type="compositionally biased region" description="Basic and acidic residues" evidence="2">
    <location>
        <begin position="1128"/>
        <end position="1147"/>
    </location>
</feature>
<proteinExistence type="predicted"/>
<feature type="compositionally biased region" description="Basic and acidic residues" evidence="2">
    <location>
        <begin position="1079"/>
        <end position="1095"/>
    </location>
</feature>
<feature type="region of interest" description="Disordered" evidence="2">
    <location>
        <begin position="795"/>
        <end position="929"/>
    </location>
</feature>
<feature type="region of interest" description="Disordered" evidence="2">
    <location>
        <begin position="728"/>
        <end position="749"/>
    </location>
</feature>
<dbReference type="EMBL" id="SNRW01002084">
    <property type="protein sequence ID" value="KAA6393966.1"/>
    <property type="molecule type" value="Genomic_DNA"/>
</dbReference>
<feature type="compositionally biased region" description="Basic and acidic residues" evidence="2">
    <location>
        <begin position="129"/>
        <end position="150"/>
    </location>
</feature>
<feature type="compositionally biased region" description="Basic and acidic residues" evidence="2">
    <location>
        <begin position="830"/>
        <end position="850"/>
    </location>
</feature>
<feature type="compositionally biased region" description="Polar residues" evidence="2">
    <location>
        <begin position="1098"/>
        <end position="1111"/>
    </location>
</feature>
<feature type="compositionally biased region" description="Basic and acidic residues" evidence="2">
    <location>
        <begin position="1430"/>
        <end position="1447"/>
    </location>
</feature>
<name>A0A5J4WH17_9EUKA</name>
<feature type="compositionally biased region" description="Acidic residues" evidence="2">
    <location>
        <begin position="92"/>
        <end position="128"/>
    </location>
</feature>
<organism evidence="3 4">
    <name type="scientific">Streblomastix strix</name>
    <dbReference type="NCBI Taxonomy" id="222440"/>
    <lineage>
        <taxon>Eukaryota</taxon>
        <taxon>Metamonada</taxon>
        <taxon>Preaxostyla</taxon>
        <taxon>Oxymonadida</taxon>
        <taxon>Streblomastigidae</taxon>
        <taxon>Streblomastix</taxon>
    </lineage>
</organism>
<accession>A0A5J4WH17</accession>
<feature type="region of interest" description="Disordered" evidence="2">
    <location>
        <begin position="1334"/>
        <end position="1362"/>
    </location>
</feature>
<feature type="region of interest" description="Disordered" evidence="2">
    <location>
        <begin position="1"/>
        <end position="22"/>
    </location>
</feature>
<evidence type="ECO:0000256" key="2">
    <source>
        <dbReference type="SAM" id="MobiDB-lite"/>
    </source>
</evidence>
<feature type="compositionally biased region" description="Polar residues" evidence="2">
    <location>
        <begin position="1"/>
        <end position="11"/>
    </location>
</feature>
<feature type="region of interest" description="Disordered" evidence="2">
    <location>
        <begin position="1430"/>
        <end position="1453"/>
    </location>
</feature>
<sequence>MNQIDPSQLDQKQIDETDEEFENRIKEEQEEVIKEIGEKIPEEKEEDFQSRFGATLRRNRVQIIQQILDGDFVQIEDQDKQVEESPIKSDQEEQILEETIDEKELELEKEEDESLIQEEKNDEEEQNFEQEKEIEKEMTGINEQEQKQEQEQEQYQGVDYAIEDENPETLKKILDVERDRKKKFEDNLPKLRKQTKIYEDYLLERSKLSRELRERAGFGSEKGNFESQINYRRRLKDERIKAVKLIGGKTKYEDQEAYENRVKEAIDDIRKKEYKRTLLGIGKMQEETHQQYHQRKQQERNDKSRKAGFGDLIGDIEKEEDFKLRIENERKQAIENIGAQMKDETDEEYQIRLKEEILKIRKLQWINKHPWEKQIGEIMQDFIERRTKEYKKWQEIHGLGDLKGENEQEGNYQLRIPTERQKAIFKAGIIKRKESEEQYEIRVKKEISSLRIPKWNRIRRRGLQYKEGENEEQFQKRQQKIKEKLIERVGMKKDDESEQEYQNRVDQMRVFITRQKRYIKKNRIETQKPSEQHLSDWESESQYSYYSLSVSSSENYTENENESQKKLIKQKTIKQMLQSSSTLKLLQRGPSRFDLKDEDETQNEFEDRIENEKQEAISKVGIMKNDENQEEYEQRIKNEINKHRQKELNLQNQEIKQDQLNIYNETIRKERFAAQKIIGSQLDGESEQSYKSRMKEQILKLRREVYEEQVPHVRRQNENFEQHYYRQKKRLQEKKQKTGFGSEKGNHETDDQYNARIENEKKEAINKIGKKQNNENANQYESRLDEAIEDIRTEEYKRKIRGIGKKESENYEEYKERKKQEKKLKLKKAGLGDERGDNETEEQFRERQQNEKNQSVLKVGKKKSVESEKEYQQRIKDEINNIRRSEWEQNHPWEKKEQEKEKDFVQRRIKEKNQQQQKHGFGDKKGEFETELEYKRRLADERKLAIERIGPPHLRETEEDYEKRIKDEIYSIRRKRYKNFRKLVLQHKEGENEENFKKRQKKIQEKVLQRVGEQNELESDQEYAKRKNQARLQIAKEKRYQKIQRIKSSNTSEEHLSDWESETSYSFGSMSEQSTEYIQEDRTESRGSLLDENKNKRYFSQQSSQNLSQRGPSRFDERDDDETEADFEERIQNEEMEAKQRVGDIKDGETEFEYKNRIADEIDKLRQEQIELQNQQDIDADIYEKMGNVFDEAIKICGPKLMGENKSDYEDRLYKIIDILNKKTKNQEKNYSVRKDDENNDDYYKRQEEQDQNQRNKAGFGQNKGESETEDEYKARIEYEKQEAIDKIGLKFEGETDEEYQIRLDEAIQDIRTEEYKRKLRGIGKKESENYEEYKERKKQEKKLKLKKAGLGDERGDNETEEQFRERLEREKKYAIARIGLKSKNEMSWEYEQKLRNEILKLRNKQWEILNPQNKRDGETEMEFRERRIKEKKEQQERHGFGERQGDYETDEEYDERIEKQKLQAKKLLRYKKRRINSQIYESLLKKEIERIRRKEWNCFRRRGLQHKESEDEEGFVKRQEKINEKVKLKVGEILKEEDQREYNARLILERKRLIRRRRHGIKRIQNINMKQKGSEQIQENEEDILIDEIFAIDPDEPFSYATQTTQYDLSINDQSDSSENERIQKNQGNQSIKRQKGYMRNKNTNSQLIRSNESEYEKRKYGRIKQKKNILDEIDDSDSEADFDPLKFITIGLRDNNAQFQYQPIFGKLLVTRVSAISITLLPPDLTFGEFIVGPMIRSLAACKEIDKGLNILQSIVLLMTAQLVEKRRVIMEMEKNQNINKTKLGADLVSVIEIERILTHLWSEVAKERELLKEDISWIRAYLDKLSKTVNMNYSNDTLRGFQQAETLHRQESITQQSQNQLQLQEKQLQPYTPTDSEEADKNELNRIIGNANRLMKRGKEIENGISGLQESIKYAIEKLGRNQQEKDSSQLISGLTAQSIQPQVKQIDPRRNKSPSPIGYKNWKLGSK</sequence>
<evidence type="ECO:0000313" key="4">
    <source>
        <dbReference type="Proteomes" id="UP000324800"/>
    </source>
</evidence>
<feature type="region of interest" description="Disordered" evidence="2">
    <location>
        <begin position="285"/>
        <end position="308"/>
    </location>
</feature>
<dbReference type="Proteomes" id="UP000324800">
    <property type="component" value="Unassembled WGS sequence"/>
</dbReference>
<feature type="compositionally biased region" description="Acidic residues" evidence="2">
    <location>
        <begin position="1118"/>
        <end position="1127"/>
    </location>
</feature>